<feature type="region of interest" description="Disordered" evidence="1">
    <location>
        <begin position="473"/>
        <end position="502"/>
    </location>
</feature>
<dbReference type="HOGENOM" id="CLU_007575_1_0_1"/>
<evidence type="ECO:0000259" key="2">
    <source>
        <dbReference type="Pfam" id="PF00867"/>
    </source>
</evidence>
<dbReference type="InterPro" id="IPR006084">
    <property type="entry name" value="XPG/Rad2"/>
</dbReference>
<dbReference type="CDD" id="cd09870">
    <property type="entry name" value="PIN_YEN1"/>
    <property type="match status" value="1"/>
</dbReference>
<dbReference type="GO" id="GO:0006281">
    <property type="term" value="P:DNA repair"/>
    <property type="evidence" value="ECO:0007669"/>
    <property type="project" value="UniProtKB-ARBA"/>
</dbReference>
<dbReference type="STRING" id="650164.K5W0J8"/>
<protein>
    <recommendedName>
        <fullName evidence="6">XPG-I domain-containing protein</fullName>
    </recommendedName>
</protein>
<feature type="compositionally biased region" description="Basic and acidic residues" evidence="1">
    <location>
        <begin position="842"/>
        <end position="852"/>
    </location>
</feature>
<dbReference type="GO" id="GO:0017108">
    <property type="term" value="F:5'-flap endonuclease activity"/>
    <property type="evidence" value="ECO:0007669"/>
    <property type="project" value="TreeGrafter"/>
</dbReference>
<evidence type="ECO:0008006" key="6">
    <source>
        <dbReference type="Google" id="ProtNLM"/>
    </source>
</evidence>
<dbReference type="AlphaFoldDB" id="K5W0J8"/>
<reference evidence="4 5" key="1">
    <citation type="journal article" date="2012" name="BMC Genomics">
        <title>Comparative genomics of the white-rot fungi, Phanerochaete carnosa and P. chrysosporium, to elucidate the genetic basis of the distinct wood types they colonize.</title>
        <authorList>
            <person name="Suzuki H."/>
            <person name="MacDonald J."/>
            <person name="Syed K."/>
            <person name="Salamov A."/>
            <person name="Hori C."/>
            <person name="Aerts A."/>
            <person name="Henrissat B."/>
            <person name="Wiebenga A."/>
            <person name="vanKuyk P.A."/>
            <person name="Barry K."/>
            <person name="Lindquist E."/>
            <person name="LaButti K."/>
            <person name="Lapidus A."/>
            <person name="Lucas S."/>
            <person name="Coutinho P."/>
            <person name="Gong Y."/>
            <person name="Samejima M."/>
            <person name="Mahadevan R."/>
            <person name="Abou-Zaid M."/>
            <person name="de Vries R.P."/>
            <person name="Igarashi K."/>
            <person name="Yadav J.S."/>
            <person name="Grigoriev I.V."/>
            <person name="Master E.R."/>
        </authorList>
    </citation>
    <scope>NUCLEOTIDE SEQUENCE [LARGE SCALE GENOMIC DNA]</scope>
    <source>
        <strain evidence="4 5">HHB-10118-sp</strain>
    </source>
</reference>
<dbReference type="KEGG" id="pco:PHACADRAFT_149458"/>
<dbReference type="InterPro" id="IPR041177">
    <property type="entry name" value="GEN1_C"/>
</dbReference>
<dbReference type="OrthoDB" id="2959108at2759"/>
<accession>K5W0J8</accession>
<dbReference type="Pfam" id="PF18380">
    <property type="entry name" value="GEN1_C"/>
    <property type="match status" value="1"/>
</dbReference>
<dbReference type="RefSeq" id="XP_007398971.1">
    <property type="nucleotide sequence ID" value="XM_007398909.1"/>
</dbReference>
<evidence type="ECO:0000313" key="5">
    <source>
        <dbReference type="Proteomes" id="UP000008370"/>
    </source>
</evidence>
<feature type="domain" description="XPG-I" evidence="2">
    <location>
        <begin position="117"/>
        <end position="194"/>
    </location>
</feature>
<feature type="region of interest" description="Disordered" evidence="1">
    <location>
        <begin position="720"/>
        <end position="751"/>
    </location>
</feature>
<dbReference type="PRINTS" id="PR00853">
    <property type="entry name" value="XPGRADSUPER"/>
</dbReference>
<evidence type="ECO:0000313" key="4">
    <source>
        <dbReference type="EMBL" id="EKM52630.1"/>
    </source>
</evidence>
<dbReference type="Proteomes" id="UP000008370">
    <property type="component" value="Unassembled WGS sequence"/>
</dbReference>
<organism evidence="4 5">
    <name type="scientific">Phanerochaete carnosa (strain HHB-10118-sp)</name>
    <name type="common">White-rot fungus</name>
    <name type="synonym">Peniophora carnosa</name>
    <dbReference type="NCBI Taxonomy" id="650164"/>
    <lineage>
        <taxon>Eukaryota</taxon>
        <taxon>Fungi</taxon>
        <taxon>Dikarya</taxon>
        <taxon>Basidiomycota</taxon>
        <taxon>Agaricomycotina</taxon>
        <taxon>Agaricomycetes</taxon>
        <taxon>Polyporales</taxon>
        <taxon>Phanerochaetaceae</taxon>
        <taxon>Phanerochaete</taxon>
    </lineage>
</organism>
<feature type="domain" description="Holliday junction resolvase Gen1 C-terminal" evidence="3">
    <location>
        <begin position="436"/>
        <end position="530"/>
    </location>
</feature>
<proteinExistence type="predicted"/>
<dbReference type="Pfam" id="PF00867">
    <property type="entry name" value="XPG_I"/>
    <property type="match status" value="1"/>
</dbReference>
<sequence>MGVSGLWDVLRPAGTSRSFTAIAVDGFADTGSTRNFRAFRVGIDASIWFVHSTYGKEGENPELRTIFFRLIRLLKHPFLPLFVFDGPMRPDVKRGKLIDKKPHWMVDGMKKMVEAFGFEWRTAPGEAEAELAYLNRIGVIDAVLPSDTLSGNRSHARATKNHTMTFSSHTIETHPEVGLTHQDLVLVALLSGGDYHHGLDACGISVAIGLARAGFGRSLVAKVQSLALSVQHVEGRKTKVSLSGAEKCELDTFLEGWRVEVAEELRTNSRKLLGKRSPKAAANLLALGNAFPNVDVLMAYINPVTSEERAVAKATRANPSTTGTELANIVLRAKEDVARSLGESIIWARDPSVRAIAKVCEDYFEWGYRDRIIQRFTSWLWEGIVCRTLRRKTILRDLDTLSSTPATATALRLDQLDLSSTKNSSTEQVETTLRPLILKITSTRAHATTDHLPEYRLEIDPYALIRAAEAGIEGRRSAPTTDWSDDEDMPSSDDEGRKGQKFDESATRRYWLPACMVVAGEPGLARGFEEVKAAKELRKATRGNGRGRAKAASTMRCGSVVTPLASYDGDEHTDSVTSAPDVTPRSGRAVPPAAAVQPSAEKRVVASMSDYFKASKTMIPPSLRVDKEPAQTLPSGPRKDVVAGVTKGKIRASTTSNTSRVALLFDAGDELRVIKDLTKPKSSVTESSSESTTPAQLKATLFENTEYSVFKDLTMPKGHRAATTASNPLPEKARQRTFSSAPSQAVPDGLEPTLRSRFLQDPWMASSIPSMTNLGPTTESQLEAGPSKPSSRRHAMTRISTWKPTPFPITELSIASSDEDTTHTSLTYQRRTRRASTSRPFDTAKRSDELQKSPRKSKKQASPHSSKGVSPSHGEAVPSMEKPTACPQRRAVTKTTHVIEISSDSDVPVPPKDKPRNLQNAFKARNAREPTAIQNHRPLQPTCPLLPQEIEVIDLCSD</sequence>
<dbReference type="Gene3D" id="3.40.50.1010">
    <property type="entry name" value="5'-nuclease"/>
    <property type="match status" value="2"/>
</dbReference>
<feature type="region of interest" description="Disordered" evidence="1">
    <location>
        <begin position="565"/>
        <end position="595"/>
    </location>
</feature>
<evidence type="ECO:0000256" key="1">
    <source>
        <dbReference type="SAM" id="MobiDB-lite"/>
    </source>
</evidence>
<dbReference type="InterPro" id="IPR036279">
    <property type="entry name" value="5-3_exonuclease_C_sf"/>
</dbReference>
<dbReference type="EMBL" id="JH930475">
    <property type="protein sequence ID" value="EKM52630.1"/>
    <property type="molecule type" value="Genomic_DNA"/>
</dbReference>
<dbReference type="InterPro" id="IPR006086">
    <property type="entry name" value="XPG-I_dom"/>
</dbReference>
<gene>
    <name evidence="4" type="ORF">PHACADRAFT_149458</name>
</gene>
<dbReference type="SUPFAM" id="SSF47807">
    <property type="entry name" value="5' to 3' exonuclease, C-terminal subdomain"/>
    <property type="match status" value="1"/>
</dbReference>
<evidence type="ECO:0000259" key="3">
    <source>
        <dbReference type="Pfam" id="PF18380"/>
    </source>
</evidence>
<name>K5W0J8_PHACS</name>
<feature type="compositionally biased region" description="Acidic residues" evidence="1">
    <location>
        <begin position="483"/>
        <end position="493"/>
    </location>
</feature>
<dbReference type="InterPro" id="IPR029060">
    <property type="entry name" value="PIN-like_dom_sf"/>
</dbReference>
<dbReference type="GeneID" id="18908802"/>
<keyword evidence="5" id="KW-1185">Reference proteome</keyword>
<dbReference type="PANTHER" id="PTHR11081:SF75">
    <property type="entry name" value="ENDONUCLEASE, PUTATIVE (AFU_ORTHOLOGUE AFUA_3G13260)-RELATED"/>
    <property type="match status" value="1"/>
</dbReference>
<feature type="compositionally biased region" description="Polar residues" evidence="1">
    <location>
        <begin position="767"/>
        <end position="781"/>
    </location>
</feature>
<dbReference type="PANTHER" id="PTHR11081">
    <property type="entry name" value="FLAP ENDONUCLEASE FAMILY MEMBER"/>
    <property type="match status" value="1"/>
</dbReference>
<dbReference type="SUPFAM" id="SSF88723">
    <property type="entry name" value="PIN domain-like"/>
    <property type="match status" value="1"/>
</dbReference>
<feature type="region of interest" description="Disordered" evidence="1">
    <location>
        <begin position="766"/>
        <end position="917"/>
    </location>
</feature>
<dbReference type="InParanoid" id="K5W0J8"/>